<proteinExistence type="predicted"/>
<dbReference type="EMBL" id="AP021874">
    <property type="protein sequence ID" value="BBO70845.1"/>
    <property type="molecule type" value="Genomic_DNA"/>
</dbReference>
<gene>
    <name evidence="1" type="ORF">DSCA_47750</name>
</gene>
<dbReference type="AlphaFoldDB" id="A0A5K7YRA7"/>
<keyword evidence="2" id="KW-1185">Reference proteome</keyword>
<accession>A0A5K7YRA7</accession>
<protein>
    <submittedName>
        <fullName evidence="1">Uncharacterized protein</fullName>
    </submittedName>
</protein>
<organism evidence="1 2">
    <name type="scientific">Desulfosarcina alkanivorans</name>
    <dbReference type="NCBI Taxonomy" id="571177"/>
    <lineage>
        <taxon>Bacteria</taxon>
        <taxon>Pseudomonadati</taxon>
        <taxon>Thermodesulfobacteriota</taxon>
        <taxon>Desulfobacteria</taxon>
        <taxon>Desulfobacterales</taxon>
        <taxon>Desulfosarcinaceae</taxon>
        <taxon>Desulfosarcina</taxon>
    </lineage>
</organism>
<reference evidence="1 2" key="1">
    <citation type="submission" date="2019-11" db="EMBL/GenBank/DDBJ databases">
        <title>Comparative genomics of hydrocarbon-degrading Desulfosarcina strains.</title>
        <authorList>
            <person name="Watanabe M."/>
            <person name="Kojima H."/>
            <person name="Fukui M."/>
        </authorList>
    </citation>
    <scope>NUCLEOTIDE SEQUENCE [LARGE SCALE GENOMIC DNA]</scope>
    <source>
        <strain evidence="1 2">PL12</strain>
    </source>
</reference>
<dbReference type="Proteomes" id="UP000427906">
    <property type="component" value="Chromosome"/>
</dbReference>
<sequence>MQPFPACSGFRQTARRGNYRAYRDEEKLGSQKTETFGKVTQARQFTIFLTDVKQTQEKNQGQK</sequence>
<evidence type="ECO:0000313" key="2">
    <source>
        <dbReference type="Proteomes" id="UP000427906"/>
    </source>
</evidence>
<dbReference type="KEGG" id="dalk:DSCA_47750"/>
<evidence type="ECO:0000313" key="1">
    <source>
        <dbReference type="EMBL" id="BBO70845.1"/>
    </source>
</evidence>
<name>A0A5K7YRA7_9BACT</name>